<sequence length="54" mass="6077">MGATCLIQTIHPRGLMKLLTLGNWKQPWVVSRNSQPLLGSTEHHFLPHFTSKAP</sequence>
<proteinExistence type="predicted"/>
<gene>
    <name evidence="1" type="ORF">M427DRAFT_61997</name>
</gene>
<keyword evidence="2" id="KW-1185">Reference proteome</keyword>
<dbReference type="Proteomes" id="UP000070544">
    <property type="component" value="Unassembled WGS sequence"/>
</dbReference>
<organism evidence="1 2">
    <name type="scientific">Gonapodya prolifera (strain JEL478)</name>
    <name type="common">Monoblepharis prolifera</name>
    <dbReference type="NCBI Taxonomy" id="1344416"/>
    <lineage>
        <taxon>Eukaryota</taxon>
        <taxon>Fungi</taxon>
        <taxon>Fungi incertae sedis</taxon>
        <taxon>Chytridiomycota</taxon>
        <taxon>Chytridiomycota incertae sedis</taxon>
        <taxon>Monoblepharidomycetes</taxon>
        <taxon>Monoblepharidales</taxon>
        <taxon>Gonapodyaceae</taxon>
        <taxon>Gonapodya</taxon>
    </lineage>
</organism>
<dbReference type="AlphaFoldDB" id="A0A139A132"/>
<reference evidence="1 2" key="1">
    <citation type="journal article" date="2015" name="Genome Biol. Evol.">
        <title>Phylogenomic analyses indicate that early fungi evolved digesting cell walls of algal ancestors of land plants.</title>
        <authorList>
            <person name="Chang Y."/>
            <person name="Wang S."/>
            <person name="Sekimoto S."/>
            <person name="Aerts A.L."/>
            <person name="Choi C."/>
            <person name="Clum A."/>
            <person name="LaButti K.M."/>
            <person name="Lindquist E.A."/>
            <person name="Yee Ngan C."/>
            <person name="Ohm R.A."/>
            <person name="Salamov A.A."/>
            <person name="Grigoriev I.V."/>
            <person name="Spatafora J.W."/>
            <person name="Berbee M.L."/>
        </authorList>
    </citation>
    <scope>NUCLEOTIDE SEQUENCE [LARGE SCALE GENOMIC DNA]</scope>
    <source>
        <strain evidence="1 2">JEL478</strain>
    </source>
</reference>
<dbReference type="EMBL" id="KQ965821">
    <property type="protein sequence ID" value="KXS10471.1"/>
    <property type="molecule type" value="Genomic_DNA"/>
</dbReference>
<evidence type="ECO:0000313" key="2">
    <source>
        <dbReference type="Proteomes" id="UP000070544"/>
    </source>
</evidence>
<accession>A0A139A132</accession>
<evidence type="ECO:0000313" key="1">
    <source>
        <dbReference type="EMBL" id="KXS10471.1"/>
    </source>
</evidence>
<name>A0A139A132_GONPJ</name>
<protein>
    <submittedName>
        <fullName evidence="1">Uncharacterized protein</fullName>
    </submittedName>
</protein>